<protein>
    <recommendedName>
        <fullName evidence="5">Peptidase S1 domain-containing protein</fullName>
    </recommendedName>
</protein>
<evidence type="ECO:0000256" key="2">
    <source>
        <dbReference type="ARBA" id="ARBA00024195"/>
    </source>
</evidence>
<evidence type="ECO:0000256" key="3">
    <source>
        <dbReference type="RuleBase" id="RU363034"/>
    </source>
</evidence>
<dbReference type="InterPro" id="IPR033116">
    <property type="entry name" value="TRYPSIN_SER"/>
</dbReference>
<gene>
    <name evidence="6" type="ORF">XYLVIOL_LOCUS7824</name>
</gene>
<dbReference type="Proteomes" id="UP001642520">
    <property type="component" value="Unassembled WGS sequence"/>
</dbReference>
<reference evidence="6 7" key="1">
    <citation type="submission" date="2024-08" db="EMBL/GenBank/DDBJ databases">
        <authorList>
            <person name="Will J Nash"/>
            <person name="Angela Man"/>
            <person name="Seanna McTaggart"/>
            <person name="Kendall Baker"/>
            <person name="Tom Barker"/>
            <person name="Leah Catchpole"/>
            <person name="Alex Durrant"/>
            <person name="Karim Gharbi"/>
            <person name="Naomi Irish"/>
            <person name="Gemy Kaithakottil"/>
            <person name="Debby Ku"/>
            <person name="Aaliyah Providence"/>
            <person name="Felix Shaw"/>
            <person name="David Swarbreck"/>
            <person name="Chris Watkins"/>
            <person name="Ann M. McCartney"/>
            <person name="Giulio Formenti"/>
            <person name="Alice Mouton"/>
            <person name="Noel Vella"/>
            <person name="Bjorn M von Reumont"/>
            <person name="Adriana Vella"/>
            <person name="Wilfried Haerty"/>
        </authorList>
    </citation>
    <scope>NUCLEOTIDE SEQUENCE [LARGE SCALE GENOMIC DNA]</scope>
</reference>
<organism evidence="6 7">
    <name type="scientific">Xylocopa violacea</name>
    <name type="common">Violet carpenter bee</name>
    <name type="synonym">Apis violacea</name>
    <dbReference type="NCBI Taxonomy" id="135666"/>
    <lineage>
        <taxon>Eukaryota</taxon>
        <taxon>Metazoa</taxon>
        <taxon>Ecdysozoa</taxon>
        <taxon>Arthropoda</taxon>
        <taxon>Hexapoda</taxon>
        <taxon>Insecta</taxon>
        <taxon>Pterygota</taxon>
        <taxon>Neoptera</taxon>
        <taxon>Endopterygota</taxon>
        <taxon>Hymenoptera</taxon>
        <taxon>Apocrita</taxon>
        <taxon>Aculeata</taxon>
        <taxon>Apoidea</taxon>
        <taxon>Anthophila</taxon>
        <taxon>Apidae</taxon>
        <taxon>Xylocopa</taxon>
        <taxon>Xylocopa</taxon>
    </lineage>
</organism>
<dbReference type="PROSITE" id="PS50240">
    <property type="entry name" value="TRYPSIN_DOM"/>
    <property type="match status" value="1"/>
</dbReference>
<dbReference type="InterPro" id="IPR001254">
    <property type="entry name" value="Trypsin_dom"/>
</dbReference>
<dbReference type="CDD" id="cd00190">
    <property type="entry name" value="Tryp_SPc"/>
    <property type="match status" value="1"/>
</dbReference>
<dbReference type="PROSITE" id="PS00134">
    <property type="entry name" value="TRYPSIN_HIS"/>
    <property type="match status" value="1"/>
</dbReference>
<comment type="similarity">
    <text evidence="2">Belongs to the peptidase S1 family. CLIP subfamily.</text>
</comment>
<keyword evidence="3" id="KW-0645">Protease</keyword>
<evidence type="ECO:0000259" key="5">
    <source>
        <dbReference type="PROSITE" id="PS50240"/>
    </source>
</evidence>
<dbReference type="InterPro" id="IPR043504">
    <property type="entry name" value="Peptidase_S1_PA_chymotrypsin"/>
</dbReference>
<dbReference type="PANTHER" id="PTHR24256">
    <property type="entry name" value="TRYPTASE-RELATED"/>
    <property type="match status" value="1"/>
</dbReference>
<keyword evidence="3" id="KW-0378">Hydrolase</keyword>
<evidence type="ECO:0000313" key="6">
    <source>
        <dbReference type="EMBL" id="CAL7946525.1"/>
    </source>
</evidence>
<name>A0ABP1NZQ7_XYLVO</name>
<dbReference type="InterPro" id="IPR001314">
    <property type="entry name" value="Peptidase_S1A"/>
</dbReference>
<evidence type="ECO:0000256" key="4">
    <source>
        <dbReference type="SAM" id="SignalP"/>
    </source>
</evidence>
<dbReference type="PRINTS" id="PR00722">
    <property type="entry name" value="CHYMOTRYPSIN"/>
</dbReference>
<dbReference type="SUPFAM" id="SSF50494">
    <property type="entry name" value="Trypsin-like serine proteases"/>
    <property type="match status" value="1"/>
</dbReference>
<dbReference type="SMART" id="SM00020">
    <property type="entry name" value="Tryp_SPc"/>
    <property type="match status" value="1"/>
</dbReference>
<dbReference type="InterPro" id="IPR018114">
    <property type="entry name" value="TRYPSIN_HIS"/>
</dbReference>
<accession>A0ABP1NZQ7</accession>
<proteinExistence type="inferred from homology"/>
<feature type="chain" id="PRO_5045155781" description="Peptidase S1 domain-containing protein" evidence="4">
    <location>
        <begin position="25"/>
        <end position="291"/>
    </location>
</feature>
<dbReference type="EMBL" id="CAXAJV020001294">
    <property type="protein sequence ID" value="CAL7946525.1"/>
    <property type="molecule type" value="Genomic_DNA"/>
</dbReference>
<keyword evidence="3" id="KW-0720">Serine protease</keyword>
<keyword evidence="7" id="KW-1185">Reference proteome</keyword>
<dbReference type="Pfam" id="PF00089">
    <property type="entry name" value="Trypsin"/>
    <property type="match status" value="1"/>
</dbReference>
<dbReference type="InterPro" id="IPR051487">
    <property type="entry name" value="Ser/Thr_Proteases_Immune/Dev"/>
</dbReference>
<comment type="caution">
    <text evidence="6">The sequence shown here is derived from an EMBL/GenBank/DDBJ whole genome shotgun (WGS) entry which is preliminary data.</text>
</comment>
<sequence>MISVNTKPYLIVTVVLVVCHNVFSSPAPDTPRFTKKWNAEFFVDENELDTQRIVGGRYAAPNQFPFMAVVHRLMGRGMISQCGGTIISSRWVLTAGHCVAPKPRQFLVVFGVYDKTGIGYSYYQGPGVTMLTKQGILHPGYRTIVNDIALLYMPQKIPFGDSIQPINLAGYSDFGETFSNRISMVIGWGKDRPSGTGTKRLKYATLPTISNNECSAYWSVTRKHVCTAPGYGQDACQGDSGGPLIVYEHGMPLQIGIVSYGDGKCPSDKPGVFSRLTEFADWIYEVTGLQF</sequence>
<dbReference type="PROSITE" id="PS00135">
    <property type="entry name" value="TRYPSIN_SER"/>
    <property type="match status" value="1"/>
</dbReference>
<keyword evidence="4" id="KW-0732">Signal</keyword>
<keyword evidence="1" id="KW-1015">Disulfide bond</keyword>
<dbReference type="Gene3D" id="2.40.10.10">
    <property type="entry name" value="Trypsin-like serine proteases"/>
    <property type="match status" value="1"/>
</dbReference>
<feature type="domain" description="Peptidase S1" evidence="5">
    <location>
        <begin position="53"/>
        <end position="288"/>
    </location>
</feature>
<feature type="signal peptide" evidence="4">
    <location>
        <begin position="1"/>
        <end position="24"/>
    </location>
</feature>
<evidence type="ECO:0000256" key="1">
    <source>
        <dbReference type="ARBA" id="ARBA00023157"/>
    </source>
</evidence>
<evidence type="ECO:0000313" key="7">
    <source>
        <dbReference type="Proteomes" id="UP001642520"/>
    </source>
</evidence>
<dbReference type="InterPro" id="IPR009003">
    <property type="entry name" value="Peptidase_S1_PA"/>
</dbReference>